<reference evidence="1 2" key="1">
    <citation type="submission" date="2019-02" db="EMBL/GenBank/DDBJ databases">
        <authorList>
            <person name="Goldberg S.R."/>
            <person name="Haltli B.A."/>
            <person name="Correa H."/>
            <person name="Russell K.G."/>
        </authorList>
    </citation>
    <scope>NUCLEOTIDE SEQUENCE [LARGE SCALE GENOMIC DNA]</scope>
    <source>
        <strain evidence="1 2">JCM 16186</strain>
    </source>
</reference>
<proteinExistence type="predicted"/>
<comment type="caution">
    <text evidence="1">The sequence shown here is derived from an EMBL/GenBank/DDBJ whole genome shotgun (WGS) entry which is preliminary data.</text>
</comment>
<evidence type="ECO:0000313" key="1">
    <source>
        <dbReference type="EMBL" id="MTI25182.1"/>
    </source>
</evidence>
<sequence length="63" mass="7622">MYTRYIDDNFKGKESYIQKGSVQLNTFMLVHRDHQHQTECINFIDKFNKQVLDDIENPEDDQK</sequence>
<accession>A0ABW9RN05</accession>
<name>A0ABW9RN05_9BACT</name>
<gene>
    <name evidence="1" type="ORF">E1163_09535</name>
</gene>
<evidence type="ECO:0000313" key="2">
    <source>
        <dbReference type="Proteomes" id="UP000798808"/>
    </source>
</evidence>
<protein>
    <submittedName>
        <fullName evidence="1">Uncharacterized protein</fullName>
    </submittedName>
</protein>
<keyword evidence="2" id="KW-1185">Reference proteome</keyword>
<dbReference type="Proteomes" id="UP000798808">
    <property type="component" value="Unassembled WGS sequence"/>
</dbReference>
<dbReference type="EMBL" id="SMLW01000492">
    <property type="protein sequence ID" value="MTI25182.1"/>
    <property type="molecule type" value="Genomic_DNA"/>
</dbReference>
<organism evidence="1 2">
    <name type="scientific">Fulvivirga kasyanovii</name>
    <dbReference type="NCBI Taxonomy" id="396812"/>
    <lineage>
        <taxon>Bacteria</taxon>
        <taxon>Pseudomonadati</taxon>
        <taxon>Bacteroidota</taxon>
        <taxon>Cytophagia</taxon>
        <taxon>Cytophagales</taxon>
        <taxon>Fulvivirgaceae</taxon>
        <taxon>Fulvivirga</taxon>
    </lineage>
</organism>